<dbReference type="GO" id="GO:0004722">
    <property type="term" value="F:protein serine/threonine phosphatase activity"/>
    <property type="evidence" value="ECO:0007669"/>
    <property type="project" value="UniProtKB-EC"/>
</dbReference>
<protein>
    <submittedName>
        <fullName evidence="2">Protein phosphatase 2C, putative</fullName>
        <ecNumber evidence="2">3.1.3.16</ecNumber>
    </submittedName>
</protein>
<dbReference type="InterPro" id="IPR041591">
    <property type="entry name" value="OCRE"/>
</dbReference>
<sequence>MEQKTEKCIEYKPLKIRCVSREPSVSINNVQSIPLFNPDNLEICGYSIDEASGWYLHNKSSWLYNDEDKVYFDSSTSQLYTFDESGLSLVELNTQQDKFIHDYGSECDNCKYKNEDKTISYELDCVTSPKDDESDICLELDNDIIAGSNIRVNKLINETECEDRFITKLKLPIEVVNSTSEALCFCSAVFDGHAGSKCVDYVYNNLLTNVLSVYSQEICRNNVNIPGHIPEIGVNKISKSNLSNKSHSQEIKALCKGLEKGFQITNNNYLAIARKRQYFDGTTASVCLIYGPDPVDGELKLILANCGDSRIILGRLNISEDGENVVAYRLTTDHRPFIIGERQRIEKLGGYIKNCDGIWKIFPKTRILGDKKNNKPNSISVSRSIGDLHMKEPTLLSTWEPDIRIESVDMDRDLFLVLLTNGVSEFLSDEDIVKITKENYSKNPNEIAELITKAAENNGSKDDKTAVVLLFQWSISRQIEGVYREYKKD</sequence>
<dbReference type="OMA" id="IYFGWHK"/>
<dbReference type="AlphaFoldDB" id="B6AES1"/>
<dbReference type="EC" id="3.1.3.16" evidence="2"/>
<reference evidence="2" key="1">
    <citation type="submission" date="2008-06" db="EMBL/GenBank/DDBJ databases">
        <authorList>
            <person name="Lorenzi H."/>
            <person name="Inman J."/>
            <person name="Miller J."/>
            <person name="Schobel S."/>
            <person name="Amedeo P."/>
            <person name="Caler E.V."/>
            <person name="da Silva J."/>
        </authorList>
    </citation>
    <scope>NUCLEOTIDE SEQUENCE [LARGE SCALE GENOMIC DNA]</scope>
    <source>
        <strain evidence="2">RN66</strain>
    </source>
</reference>
<dbReference type="EMBL" id="DS989730">
    <property type="protein sequence ID" value="EEA06688.1"/>
    <property type="molecule type" value="Genomic_DNA"/>
</dbReference>
<dbReference type="Proteomes" id="UP000001460">
    <property type="component" value="Unassembled WGS sequence"/>
</dbReference>
<dbReference type="SMART" id="SM00332">
    <property type="entry name" value="PP2Cc"/>
    <property type="match status" value="1"/>
</dbReference>
<keyword evidence="2" id="KW-0378">Hydrolase</keyword>
<dbReference type="eggNOG" id="KOG0698">
    <property type="taxonomic scope" value="Eukaryota"/>
</dbReference>
<dbReference type="Gene3D" id="3.60.40.10">
    <property type="entry name" value="PPM-type phosphatase domain"/>
    <property type="match status" value="1"/>
</dbReference>
<dbReference type="STRING" id="441375.B6AES1"/>
<dbReference type="Pfam" id="PF00481">
    <property type="entry name" value="PP2C"/>
    <property type="match status" value="1"/>
</dbReference>
<dbReference type="OrthoDB" id="10264738at2759"/>
<proteinExistence type="predicted"/>
<dbReference type="InterPro" id="IPR036457">
    <property type="entry name" value="PPM-type-like_dom_sf"/>
</dbReference>
<evidence type="ECO:0000313" key="2">
    <source>
        <dbReference type="EMBL" id="EEA06688.1"/>
    </source>
</evidence>
<dbReference type="PROSITE" id="PS51746">
    <property type="entry name" value="PPM_2"/>
    <property type="match status" value="1"/>
</dbReference>
<accession>B6AES1</accession>
<dbReference type="CDD" id="cd00143">
    <property type="entry name" value="PP2Cc"/>
    <property type="match status" value="1"/>
</dbReference>
<evidence type="ECO:0000313" key="3">
    <source>
        <dbReference type="Proteomes" id="UP000001460"/>
    </source>
</evidence>
<dbReference type="GeneID" id="6996242"/>
<gene>
    <name evidence="2" type="ORF">CMU_013630</name>
</gene>
<feature type="domain" description="PPM-type phosphatase" evidence="1">
    <location>
        <begin position="165"/>
        <end position="471"/>
    </location>
</feature>
<organism evidence="2 3">
    <name type="scientific">Cryptosporidium muris (strain RN66)</name>
    <dbReference type="NCBI Taxonomy" id="441375"/>
    <lineage>
        <taxon>Eukaryota</taxon>
        <taxon>Sar</taxon>
        <taxon>Alveolata</taxon>
        <taxon>Apicomplexa</taxon>
        <taxon>Conoidasida</taxon>
        <taxon>Coccidia</taxon>
        <taxon>Eucoccidiorida</taxon>
        <taxon>Eimeriorina</taxon>
        <taxon>Cryptosporidiidae</taxon>
        <taxon>Cryptosporidium</taxon>
    </lineage>
</organism>
<keyword evidence="3" id="KW-1185">Reference proteome</keyword>
<dbReference type="InterPro" id="IPR001932">
    <property type="entry name" value="PPM-type_phosphatase-like_dom"/>
</dbReference>
<evidence type="ECO:0000259" key="1">
    <source>
        <dbReference type="PROSITE" id="PS51746"/>
    </source>
</evidence>
<dbReference type="VEuPathDB" id="CryptoDB:CMU_013630"/>
<dbReference type="InterPro" id="IPR015655">
    <property type="entry name" value="PP2C"/>
</dbReference>
<dbReference type="PANTHER" id="PTHR47992">
    <property type="entry name" value="PROTEIN PHOSPHATASE"/>
    <property type="match status" value="1"/>
</dbReference>
<dbReference type="RefSeq" id="XP_002141037.1">
    <property type="nucleotide sequence ID" value="XM_002141001.1"/>
</dbReference>
<name>B6AES1_CRYMR</name>
<dbReference type="SUPFAM" id="SSF81606">
    <property type="entry name" value="PP2C-like"/>
    <property type="match status" value="1"/>
</dbReference>
<dbReference type="Pfam" id="PF17780">
    <property type="entry name" value="OCRE"/>
    <property type="match status" value="1"/>
</dbReference>